<proteinExistence type="predicted"/>
<name>A0A401GKF5_9APHY</name>
<dbReference type="RefSeq" id="XP_027613553.1">
    <property type="nucleotide sequence ID" value="XM_027757752.1"/>
</dbReference>
<dbReference type="GeneID" id="38779557"/>
<comment type="caution">
    <text evidence="2">The sequence shown here is derived from an EMBL/GenBank/DDBJ whole genome shotgun (WGS) entry which is preliminary data.</text>
</comment>
<dbReference type="Proteomes" id="UP000287166">
    <property type="component" value="Unassembled WGS sequence"/>
</dbReference>
<organism evidence="2 3">
    <name type="scientific">Sparassis crispa</name>
    <dbReference type="NCBI Taxonomy" id="139825"/>
    <lineage>
        <taxon>Eukaryota</taxon>
        <taxon>Fungi</taxon>
        <taxon>Dikarya</taxon>
        <taxon>Basidiomycota</taxon>
        <taxon>Agaricomycotina</taxon>
        <taxon>Agaricomycetes</taxon>
        <taxon>Polyporales</taxon>
        <taxon>Sparassidaceae</taxon>
        <taxon>Sparassis</taxon>
    </lineage>
</organism>
<evidence type="ECO:0000313" key="3">
    <source>
        <dbReference type="Proteomes" id="UP000287166"/>
    </source>
</evidence>
<accession>A0A401GKF5</accession>
<dbReference type="InParanoid" id="A0A401GKF5"/>
<feature type="region of interest" description="Disordered" evidence="1">
    <location>
        <begin position="82"/>
        <end position="122"/>
    </location>
</feature>
<evidence type="ECO:0000313" key="2">
    <source>
        <dbReference type="EMBL" id="GBE82640.1"/>
    </source>
</evidence>
<reference evidence="2 3" key="1">
    <citation type="journal article" date="2018" name="Sci. Rep.">
        <title>Genome sequence of the cauliflower mushroom Sparassis crispa (Hanabiratake) and its association with beneficial usage.</title>
        <authorList>
            <person name="Kiyama R."/>
            <person name="Furutani Y."/>
            <person name="Kawaguchi K."/>
            <person name="Nakanishi T."/>
        </authorList>
    </citation>
    <scope>NUCLEOTIDE SEQUENCE [LARGE SCALE GENOMIC DNA]</scope>
</reference>
<keyword evidence="3" id="KW-1185">Reference proteome</keyword>
<dbReference type="EMBL" id="BFAD01000004">
    <property type="protein sequence ID" value="GBE82640.1"/>
    <property type="molecule type" value="Genomic_DNA"/>
</dbReference>
<protein>
    <submittedName>
        <fullName evidence="2">Uncharacterized protein</fullName>
    </submittedName>
</protein>
<sequence>MPTRSASAQACEACALRHKPPSKWLTRCRAVYKDAFCISGHDQRNFRIMSGSHSEQVRQKSTHPLLDLCGELGWEFYKILPVPNSPQKQPPPSQTRKKGQPTQRLTKIDEIEIPPPNASRAHVPTPLYADICTPTGRKAPLPCRDEPERLGAHITVNVDGIWVVDDREED</sequence>
<gene>
    <name evidence="2" type="ORF">SCP_0410250</name>
</gene>
<dbReference type="AlphaFoldDB" id="A0A401GKF5"/>
<evidence type="ECO:0000256" key="1">
    <source>
        <dbReference type="SAM" id="MobiDB-lite"/>
    </source>
</evidence>